<feature type="signal peptide" evidence="1">
    <location>
        <begin position="1"/>
        <end position="18"/>
    </location>
</feature>
<sequence length="493" mass="57894">MRKKFSSAQILFIFPCLAVLTVLEQTFRSSKPRVIADVDVSKSVQITNPPRSLTTTHYNPRLDRPVTVVTAYYNIPAKRSNTTYARWMRIFLRKIPCHLYIYTESEYESYFKSLRKDHLNRTKIVVKPFTALKMSKNMNLWMAQREMDHERLHTPELYVIWNEKVNFLAETIRDNAFDSDYFLWTDIGSFRDPRRTPELATYPDTEVANHALGTSKVFFLQMYNFTPGEMHLSPVNGLPTHDFRYNDRLGGAVLGGHRNAVLRYEKIYYETLSKMVELGRTKIIVREFSQLRMAKNMAMWRLHKNMDREKHHTPELYALWNEKVNFLTEVVKDNVFNSDHFLWTDIGSFRDLSQVKNLSTFPDPQAVTRLLGTEKIFFLQVYDFHPGEREIRNSTGLPRHDFQRDIRLGGAVFGGHRDAVLRYSAIYYRTLDKLKANGRFVGKDQNVMSSVAVMHPELVHLVQPRPFLDHGNPWFYGIYYFTKRSLLHYNGTS</sequence>
<evidence type="ECO:0000313" key="3">
    <source>
        <dbReference type="Proteomes" id="UP000192578"/>
    </source>
</evidence>
<dbReference type="AlphaFoldDB" id="A0A1W0WC22"/>
<dbReference type="OrthoDB" id="411632at2759"/>
<name>A0A1W0WC22_HYPEX</name>
<protein>
    <recommendedName>
        <fullName evidence="4">Glycosyltransferase family 92 protein</fullName>
    </recommendedName>
</protein>
<keyword evidence="3" id="KW-1185">Reference proteome</keyword>
<keyword evidence="1" id="KW-0732">Signal</keyword>
<accession>A0A1W0WC22</accession>
<evidence type="ECO:0000313" key="2">
    <source>
        <dbReference type="EMBL" id="OQV12713.1"/>
    </source>
</evidence>
<organism evidence="2 3">
    <name type="scientific">Hypsibius exemplaris</name>
    <name type="common">Freshwater tardigrade</name>
    <dbReference type="NCBI Taxonomy" id="2072580"/>
    <lineage>
        <taxon>Eukaryota</taxon>
        <taxon>Metazoa</taxon>
        <taxon>Ecdysozoa</taxon>
        <taxon>Tardigrada</taxon>
        <taxon>Eutardigrada</taxon>
        <taxon>Parachela</taxon>
        <taxon>Hypsibioidea</taxon>
        <taxon>Hypsibiidae</taxon>
        <taxon>Hypsibius</taxon>
    </lineage>
</organism>
<reference evidence="3" key="1">
    <citation type="submission" date="2017-01" db="EMBL/GenBank/DDBJ databases">
        <title>Comparative genomics of anhydrobiosis in the tardigrade Hypsibius dujardini.</title>
        <authorList>
            <person name="Yoshida Y."/>
            <person name="Koutsovoulos G."/>
            <person name="Laetsch D."/>
            <person name="Stevens L."/>
            <person name="Kumar S."/>
            <person name="Horikawa D."/>
            <person name="Ishino K."/>
            <person name="Komine S."/>
            <person name="Tomita M."/>
            <person name="Blaxter M."/>
            <person name="Arakawa K."/>
        </authorList>
    </citation>
    <scope>NUCLEOTIDE SEQUENCE [LARGE SCALE GENOMIC DNA]</scope>
    <source>
        <strain evidence="3">Z151</strain>
    </source>
</reference>
<evidence type="ECO:0000256" key="1">
    <source>
        <dbReference type="SAM" id="SignalP"/>
    </source>
</evidence>
<comment type="caution">
    <text evidence="2">The sequence shown here is derived from an EMBL/GenBank/DDBJ whole genome shotgun (WGS) entry which is preliminary data.</text>
</comment>
<dbReference type="EMBL" id="MTYJ01000138">
    <property type="protein sequence ID" value="OQV12713.1"/>
    <property type="molecule type" value="Genomic_DNA"/>
</dbReference>
<gene>
    <name evidence="2" type="ORF">BV898_13034</name>
</gene>
<dbReference type="Proteomes" id="UP000192578">
    <property type="component" value="Unassembled WGS sequence"/>
</dbReference>
<evidence type="ECO:0008006" key="4">
    <source>
        <dbReference type="Google" id="ProtNLM"/>
    </source>
</evidence>
<feature type="chain" id="PRO_5012551568" description="Glycosyltransferase family 92 protein" evidence="1">
    <location>
        <begin position="19"/>
        <end position="493"/>
    </location>
</feature>
<proteinExistence type="predicted"/>